<organism evidence="2 3">
    <name type="scientific">Paralvinella palmiformis</name>
    <dbReference type="NCBI Taxonomy" id="53620"/>
    <lineage>
        <taxon>Eukaryota</taxon>
        <taxon>Metazoa</taxon>
        <taxon>Spiralia</taxon>
        <taxon>Lophotrochozoa</taxon>
        <taxon>Annelida</taxon>
        <taxon>Polychaeta</taxon>
        <taxon>Sedentaria</taxon>
        <taxon>Canalipalpata</taxon>
        <taxon>Terebellida</taxon>
        <taxon>Terebelliformia</taxon>
        <taxon>Alvinellidae</taxon>
        <taxon>Paralvinella</taxon>
    </lineage>
</organism>
<feature type="non-terminal residue" evidence="2">
    <location>
        <position position="1"/>
    </location>
</feature>
<evidence type="ECO:0000313" key="3">
    <source>
        <dbReference type="Proteomes" id="UP001208570"/>
    </source>
</evidence>
<evidence type="ECO:0000313" key="2">
    <source>
        <dbReference type="EMBL" id="KAK2141401.1"/>
    </source>
</evidence>
<dbReference type="InterPro" id="IPR016187">
    <property type="entry name" value="CTDL_fold"/>
</dbReference>
<dbReference type="Proteomes" id="UP001208570">
    <property type="component" value="Unassembled WGS sequence"/>
</dbReference>
<comment type="caution">
    <text evidence="2">The sequence shown here is derived from an EMBL/GenBank/DDBJ whole genome shotgun (WGS) entry which is preliminary data.</text>
</comment>
<gene>
    <name evidence="2" type="ORF">LSH36_1106g00032</name>
</gene>
<accession>A0AAD9MRQ9</accession>
<dbReference type="EMBL" id="JAODUP010001107">
    <property type="protein sequence ID" value="KAK2141401.1"/>
    <property type="molecule type" value="Genomic_DNA"/>
</dbReference>
<evidence type="ECO:0000256" key="1">
    <source>
        <dbReference type="SAM" id="MobiDB-lite"/>
    </source>
</evidence>
<dbReference type="AlphaFoldDB" id="A0AAD9MRQ9"/>
<name>A0AAD9MRQ9_9ANNE</name>
<proteinExistence type="predicted"/>
<dbReference type="SUPFAM" id="SSF56436">
    <property type="entry name" value="C-type lectin-like"/>
    <property type="match status" value="1"/>
</dbReference>
<keyword evidence="3" id="KW-1185">Reference proteome</keyword>
<sequence length="137" mass="15225">CVRITILRGGTREITGDKCTEKKFVMCFINEDQVVHPVLYSSWSSPSGGDCMTLVGNGSWMATDCTKRLQYVMCEGYSEAHERGPVMNPPDLMAYRVESSEADMIPYNDANHTYEHLSSPAPPSEYTLITNPRSGHG</sequence>
<evidence type="ECO:0008006" key="4">
    <source>
        <dbReference type="Google" id="ProtNLM"/>
    </source>
</evidence>
<protein>
    <recommendedName>
        <fullName evidence="4">C-type lectin domain-containing protein</fullName>
    </recommendedName>
</protein>
<feature type="region of interest" description="Disordered" evidence="1">
    <location>
        <begin position="116"/>
        <end position="137"/>
    </location>
</feature>
<feature type="compositionally biased region" description="Polar residues" evidence="1">
    <location>
        <begin position="127"/>
        <end position="137"/>
    </location>
</feature>
<reference evidence="2" key="1">
    <citation type="journal article" date="2023" name="Mol. Biol. Evol.">
        <title>Third-Generation Sequencing Reveals the Adaptive Role of the Epigenome in Three Deep-Sea Polychaetes.</title>
        <authorList>
            <person name="Perez M."/>
            <person name="Aroh O."/>
            <person name="Sun Y."/>
            <person name="Lan Y."/>
            <person name="Juniper S.K."/>
            <person name="Young C.R."/>
            <person name="Angers B."/>
            <person name="Qian P.Y."/>
        </authorList>
    </citation>
    <scope>NUCLEOTIDE SEQUENCE</scope>
    <source>
        <strain evidence="2">P08H-3</strain>
    </source>
</reference>